<dbReference type="PANTHER" id="PTHR43806">
    <property type="entry name" value="PEPTIDASE S8"/>
    <property type="match status" value="1"/>
</dbReference>
<comment type="similarity">
    <text evidence="1 7">Belongs to the peptidase S8 family.</text>
</comment>
<name>A0ABV2AFI3_9EUKA</name>
<dbReference type="InterPro" id="IPR000209">
    <property type="entry name" value="Peptidase_S8/S53_dom"/>
</dbReference>
<evidence type="ECO:0000256" key="7">
    <source>
        <dbReference type="PROSITE-ProRule" id="PRU01240"/>
    </source>
</evidence>
<evidence type="ECO:0000313" key="10">
    <source>
        <dbReference type="Proteomes" id="UP001439008"/>
    </source>
</evidence>
<comment type="caution">
    <text evidence="7">Lacks conserved residue(s) required for the propagation of feature annotation.</text>
</comment>
<evidence type="ECO:0000256" key="2">
    <source>
        <dbReference type="ARBA" id="ARBA00022670"/>
    </source>
</evidence>
<dbReference type="Gene3D" id="3.40.50.200">
    <property type="entry name" value="Peptidase S8/S53 domain"/>
    <property type="match status" value="1"/>
</dbReference>
<dbReference type="PROSITE" id="PS00137">
    <property type="entry name" value="SUBTILASE_HIS"/>
    <property type="match status" value="1"/>
</dbReference>
<dbReference type="SUPFAM" id="SSF52743">
    <property type="entry name" value="Subtilisin-like"/>
    <property type="match status" value="1"/>
</dbReference>
<protein>
    <recommendedName>
        <fullName evidence="6">subtilisin</fullName>
        <ecNumber evidence="6">3.4.21.62</ecNumber>
    </recommendedName>
</protein>
<evidence type="ECO:0000256" key="6">
    <source>
        <dbReference type="ARBA" id="ARBA00023619"/>
    </source>
</evidence>
<keyword evidence="4" id="KW-0720">Serine protease</keyword>
<dbReference type="Proteomes" id="UP001439008">
    <property type="component" value="Unassembled WGS sequence"/>
</dbReference>
<dbReference type="PANTHER" id="PTHR43806:SF11">
    <property type="entry name" value="CEREVISIN-RELATED"/>
    <property type="match status" value="1"/>
</dbReference>
<dbReference type="InterPro" id="IPR022398">
    <property type="entry name" value="Peptidase_S8_His-AS"/>
</dbReference>
<evidence type="ECO:0000256" key="1">
    <source>
        <dbReference type="ARBA" id="ARBA00011073"/>
    </source>
</evidence>
<gene>
    <name evidence="9" type="ORF">MHBO_000389</name>
</gene>
<evidence type="ECO:0000313" key="9">
    <source>
        <dbReference type="EMBL" id="MES1918421.1"/>
    </source>
</evidence>
<keyword evidence="2" id="KW-0645">Protease</keyword>
<dbReference type="InterPro" id="IPR023827">
    <property type="entry name" value="Peptidase_S8_Asp-AS"/>
</dbReference>
<dbReference type="PROSITE" id="PS51892">
    <property type="entry name" value="SUBTILASE"/>
    <property type="match status" value="1"/>
</dbReference>
<comment type="caution">
    <text evidence="9">The sequence shown here is derived from an EMBL/GenBank/DDBJ whole genome shotgun (WGS) entry which is preliminary data.</text>
</comment>
<dbReference type="EMBL" id="JBDODL010000060">
    <property type="protein sequence ID" value="MES1918421.1"/>
    <property type="molecule type" value="Genomic_DNA"/>
</dbReference>
<comment type="catalytic activity">
    <reaction evidence="5">
        <text>Hydrolysis of proteins with broad specificity for peptide bonds, and a preference for a large uncharged residue in P1. Hydrolyzes peptide amides.</text>
        <dbReference type="EC" id="3.4.21.62"/>
    </reaction>
</comment>
<keyword evidence="3" id="KW-0378">Hydrolase</keyword>
<evidence type="ECO:0000259" key="8">
    <source>
        <dbReference type="Pfam" id="PF00082"/>
    </source>
</evidence>
<dbReference type="InterPro" id="IPR050131">
    <property type="entry name" value="Peptidase_S8_subtilisin-like"/>
</dbReference>
<dbReference type="PROSITE" id="PS00136">
    <property type="entry name" value="SUBTILASE_ASP"/>
    <property type="match status" value="1"/>
</dbReference>
<dbReference type="InterPro" id="IPR015500">
    <property type="entry name" value="Peptidase_S8_subtilisin-rel"/>
</dbReference>
<feature type="domain" description="Peptidase S8/S53" evidence="8">
    <location>
        <begin position="32"/>
        <end position="133"/>
    </location>
</feature>
<sequence length="153" mass="16836">MVTIKKQKSFSYIPIGVWLTGSTLMWSQGFTGNGCVVGVIDSGIDSSHSDIKNNVKKRISYVGDENYEDLHFHGTHVAGTIGANGKLKGVAPNATIYDYRVFDGKGFSRPFAIERAIRKAADDGCNIINMSLGGFKEYPELVLYFPVYIYAIL</sequence>
<dbReference type="PRINTS" id="PR00723">
    <property type="entry name" value="SUBTILISIN"/>
</dbReference>
<organism evidence="9 10">
    <name type="scientific">Bonamia ostreae</name>
    <dbReference type="NCBI Taxonomy" id="126728"/>
    <lineage>
        <taxon>Eukaryota</taxon>
        <taxon>Sar</taxon>
        <taxon>Rhizaria</taxon>
        <taxon>Endomyxa</taxon>
        <taxon>Ascetosporea</taxon>
        <taxon>Haplosporida</taxon>
        <taxon>Bonamia</taxon>
    </lineage>
</organism>
<dbReference type="Pfam" id="PF00082">
    <property type="entry name" value="Peptidase_S8"/>
    <property type="match status" value="1"/>
</dbReference>
<reference evidence="9 10" key="1">
    <citation type="journal article" date="2024" name="BMC Biol.">
        <title>Comparative genomics of Ascetosporea gives new insight into the evolutionary basis for animal parasitism in Rhizaria.</title>
        <authorList>
            <person name="Hiltunen Thoren M."/>
            <person name="Onut-Brannstrom I."/>
            <person name="Alfjorden A."/>
            <person name="Peckova H."/>
            <person name="Swords F."/>
            <person name="Hooper C."/>
            <person name="Holzer A.S."/>
            <person name="Bass D."/>
            <person name="Burki F."/>
        </authorList>
    </citation>
    <scope>NUCLEOTIDE SEQUENCE [LARGE SCALE GENOMIC DNA]</scope>
    <source>
        <strain evidence="9">20-A016</strain>
    </source>
</reference>
<accession>A0ABV2AFI3</accession>
<dbReference type="InterPro" id="IPR036852">
    <property type="entry name" value="Peptidase_S8/S53_dom_sf"/>
</dbReference>
<dbReference type="EC" id="3.4.21.62" evidence="6"/>
<evidence type="ECO:0000256" key="3">
    <source>
        <dbReference type="ARBA" id="ARBA00022801"/>
    </source>
</evidence>
<evidence type="ECO:0000256" key="5">
    <source>
        <dbReference type="ARBA" id="ARBA00023529"/>
    </source>
</evidence>
<evidence type="ECO:0000256" key="4">
    <source>
        <dbReference type="ARBA" id="ARBA00022825"/>
    </source>
</evidence>
<proteinExistence type="inferred from homology"/>
<keyword evidence="10" id="KW-1185">Reference proteome</keyword>